<evidence type="ECO:0000256" key="1">
    <source>
        <dbReference type="SAM" id="SignalP"/>
    </source>
</evidence>
<dbReference type="PROSITE" id="PS51257">
    <property type="entry name" value="PROKAR_LIPOPROTEIN"/>
    <property type="match status" value="1"/>
</dbReference>
<proteinExistence type="predicted"/>
<sequence>MISRATIAMALVVALSACTSAREQQINRQRSAATQFLERQGSVGDPGRVAAADFAFAKMAREEGQWTAFRAYAADDAVIHGQNGLVPAQPWLADQDDPEEAVAWGPNAVWSSCDGTLAATFGRFIEPGGMVGSYVSIWELQRDNGYKFTYDLGVPDDPQPVPEPEQDIPEGAIVVPGLTAVEGRIADCAEAVPLSPDVPVPAGASADTTRADDGTLEWTWLHGADGTRTVVVNWLRDGEWQEAVRLVAPANSQAGA</sequence>
<evidence type="ECO:0000313" key="3">
    <source>
        <dbReference type="Proteomes" id="UP001500518"/>
    </source>
</evidence>
<gene>
    <name evidence="2" type="ORF">GCM10023208_18930</name>
</gene>
<evidence type="ECO:0000313" key="2">
    <source>
        <dbReference type="EMBL" id="GAA5055252.1"/>
    </source>
</evidence>
<dbReference type="Proteomes" id="UP001500518">
    <property type="component" value="Unassembled WGS sequence"/>
</dbReference>
<feature type="chain" id="PRO_5046535316" description="Lipoprotein" evidence="1">
    <location>
        <begin position="22"/>
        <end position="256"/>
    </location>
</feature>
<dbReference type="RefSeq" id="WP_346032840.1">
    <property type="nucleotide sequence ID" value="NZ_BAABHV010000010.1"/>
</dbReference>
<keyword evidence="3" id="KW-1185">Reference proteome</keyword>
<accession>A0ABP9KBJ8</accession>
<dbReference type="EMBL" id="BAABHV010000010">
    <property type="protein sequence ID" value="GAA5055252.1"/>
    <property type="molecule type" value="Genomic_DNA"/>
</dbReference>
<evidence type="ECO:0008006" key="4">
    <source>
        <dbReference type="Google" id="ProtNLM"/>
    </source>
</evidence>
<keyword evidence="1" id="KW-0732">Signal</keyword>
<name>A0ABP9KBJ8_9SPHN</name>
<protein>
    <recommendedName>
        <fullName evidence="4">Lipoprotein</fullName>
    </recommendedName>
</protein>
<comment type="caution">
    <text evidence="2">The sequence shown here is derived from an EMBL/GenBank/DDBJ whole genome shotgun (WGS) entry which is preliminary data.</text>
</comment>
<reference evidence="3" key="1">
    <citation type="journal article" date="2019" name="Int. J. Syst. Evol. Microbiol.">
        <title>The Global Catalogue of Microorganisms (GCM) 10K type strain sequencing project: providing services to taxonomists for standard genome sequencing and annotation.</title>
        <authorList>
            <consortium name="The Broad Institute Genomics Platform"/>
            <consortium name="The Broad Institute Genome Sequencing Center for Infectious Disease"/>
            <person name="Wu L."/>
            <person name="Ma J."/>
        </authorList>
    </citation>
    <scope>NUCLEOTIDE SEQUENCE [LARGE SCALE GENOMIC DNA]</scope>
    <source>
        <strain evidence="3">JCM 18014</strain>
    </source>
</reference>
<organism evidence="2 3">
    <name type="scientific">Erythrobacter westpacificensis</name>
    <dbReference type="NCBI Taxonomy" id="1055231"/>
    <lineage>
        <taxon>Bacteria</taxon>
        <taxon>Pseudomonadati</taxon>
        <taxon>Pseudomonadota</taxon>
        <taxon>Alphaproteobacteria</taxon>
        <taxon>Sphingomonadales</taxon>
        <taxon>Erythrobacteraceae</taxon>
        <taxon>Erythrobacter/Porphyrobacter group</taxon>
        <taxon>Erythrobacter</taxon>
    </lineage>
</organism>
<feature type="signal peptide" evidence="1">
    <location>
        <begin position="1"/>
        <end position="21"/>
    </location>
</feature>